<sequence>MPIYRVQLKQGRRTITNQVEAKSVADCLAFFNELTTMKVSEILKIEYSDDTQSPIDDFGYWAVFKGIIKTNANMSHQIVLNNVKLNKNEGDIALSCRNHLEVGGFNVTSIVTGLFKRS</sequence>
<proteinExistence type="predicted"/>
<reference evidence="2" key="1">
    <citation type="submission" date="2017-05" db="EMBL/GenBank/DDBJ databases">
        <title>Dechlorination kinetics govern the competition between two new strains of the genus Sulfurospirillum.</title>
        <authorList>
            <person name="Buttet G.F."/>
            <person name="Murray A.M."/>
            <person name="Goris T."/>
            <person name="Burion M."/>
            <person name="Lin B."/>
            <person name="Rolle M."/>
            <person name="Maillard J."/>
        </authorList>
    </citation>
    <scope>NUCLEOTIDE SEQUENCE [LARGE SCALE GENOMIC DNA]</scope>
    <source>
        <strain evidence="2">SL2-1</strain>
    </source>
</reference>
<accession>A0A1Y0HK21</accession>
<dbReference type="OrthoDB" id="5357159at2"/>
<name>A0A1Y0HK21_9BACT</name>
<organism evidence="1 2">
    <name type="scientific">Sulfurospirillum diekertiae</name>
    <dbReference type="NCBI Taxonomy" id="1854492"/>
    <lineage>
        <taxon>Bacteria</taxon>
        <taxon>Pseudomonadati</taxon>
        <taxon>Campylobacterota</taxon>
        <taxon>Epsilonproteobacteria</taxon>
        <taxon>Campylobacterales</taxon>
        <taxon>Sulfurospirillaceae</taxon>
        <taxon>Sulfurospirillum</taxon>
    </lineage>
</organism>
<dbReference type="EMBL" id="CP021416">
    <property type="protein sequence ID" value="ARU48310.1"/>
    <property type="molecule type" value="Genomic_DNA"/>
</dbReference>
<dbReference type="AlphaFoldDB" id="A0A1Y0HK21"/>
<dbReference type="RefSeq" id="WP_087438290.1">
    <property type="nucleotide sequence ID" value="NZ_CP021416.1"/>
</dbReference>
<dbReference type="KEGG" id="suls:Sdiek1_1144"/>
<keyword evidence="2" id="KW-1185">Reference proteome</keyword>
<evidence type="ECO:0000313" key="1">
    <source>
        <dbReference type="EMBL" id="ARU48310.1"/>
    </source>
</evidence>
<dbReference type="Proteomes" id="UP000196005">
    <property type="component" value="Chromosome"/>
</dbReference>
<evidence type="ECO:0000313" key="2">
    <source>
        <dbReference type="Proteomes" id="UP000196005"/>
    </source>
</evidence>
<gene>
    <name evidence="1" type="ORF">Sdiek1_1144</name>
</gene>
<protein>
    <submittedName>
        <fullName evidence="1">Uncharacterized protein</fullName>
    </submittedName>
</protein>